<sequence length="112" mass="12725">MGRPSWKPATPVRSDEFPLPMLPEPLFLQVYARSPAGTPAGSFRYRLELRERRRVLGLPWWPRLVAHDEVGAGAVRDAKARRRAVAAFLQRLVAEGHVEVTDLPARYQRPSK</sequence>
<comment type="caution">
    <text evidence="1">The sequence shown here is derived from an EMBL/GenBank/DDBJ whole genome shotgun (WGS) entry which is preliminary data.</text>
</comment>
<organism evidence="1 2">
    <name type="scientific">Nocardioides imazamoxiresistens</name>
    <dbReference type="NCBI Taxonomy" id="3231893"/>
    <lineage>
        <taxon>Bacteria</taxon>
        <taxon>Bacillati</taxon>
        <taxon>Actinomycetota</taxon>
        <taxon>Actinomycetes</taxon>
        <taxon>Propionibacteriales</taxon>
        <taxon>Nocardioidaceae</taxon>
        <taxon>Nocardioides</taxon>
    </lineage>
</organism>
<dbReference type="RefSeq" id="WP_315732414.1">
    <property type="nucleotide sequence ID" value="NZ_JAVYII010000003.1"/>
</dbReference>
<evidence type="ECO:0000313" key="2">
    <source>
        <dbReference type="Proteomes" id="UP001268542"/>
    </source>
</evidence>
<gene>
    <name evidence="1" type="ORF">RDV89_07895</name>
</gene>
<evidence type="ECO:0000313" key="1">
    <source>
        <dbReference type="EMBL" id="MDT9592986.1"/>
    </source>
</evidence>
<proteinExistence type="predicted"/>
<accession>A0ABU3PVT5</accession>
<reference evidence="1 2" key="1">
    <citation type="submission" date="2023-08" db="EMBL/GenBank/DDBJ databases">
        <title>Nocardioides seae sp. nov., a bacterium isolated from a soil.</title>
        <authorList>
            <person name="Wang X."/>
        </authorList>
    </citation>
    <scope>NUCLEOTIDE SEQUENCE [LARGE SCALE GENOMIC DNA]</scope>
    <source>
        <strain evidence="1 2">YZH12</strain>
    </source>
</reference>
<keyword evidence="2" id="KW-1185">Reference proteome</keyword>
<protein>
    <submittedName>
        <fullName evidence="1">Uncharacterized protein</fullName>
    </submittedName>
</protein>
<dbReference type="EMBL" id="JAVYII010000003">
    <property type="protein sequence ID" value="MDT9592986.1"/>
    <property type="molecule type" value="Genomic_DNA"/>
</dbReference>
<dbReference type="Proteomes" id="UP001268542">
    <property type="component" value="Unassembled WGS sequence"/>
</dbReference>
<name>A0ABU3PVT5_9ACTN</name>